<dbReference type="EMBL" id="PYGC01000001">
    <property type="protein sequence ID" value="PSK85444.1"/>
    <property type="molecule type" value="Genomic_DNA"/>
</dbReference>
<keyword evidence="1" id="KW-0092">Biotin</keyword>
<evidence type="ECO:0000256" key="1">
    <source>
        <dbReference type="ARBA" id="ARBA00023267"/>
    </source>
</evidence>
<dbReference type="InterPro" id="IPR050709">
    <property type="entry name" value="Biotin_Carboxyl_Carrier/Decarb"/>
</dbReference>
<evidence type="ECO:0000313" key="4">
    <source>
        <dbReference type="EMBL" id="PSK85444.1"/>
    </source>
</evidence>
<dbReference type="Pfam" id="PF00364">
    <property type="entry name" value="Biotin_lipoyl"/>
    <property type="match status" value="1"/>
</dbReference>
<dbReference type="RefSeq" id="WP_106540488.1">
    <property type="nucleotide sequence ID" value="NZ_BLAU01000001.1"/>
</dbReference>
<dbReference type="CDD" id="cd06850">
    <property type="entry name" value="biotinyl_domain"/>
    <property type="match status" value="1"/>
</dbReference>
<dbReference type="PANTHER" id="PTHR45266:SF3">
    <property type="entry name" value="OXALOACETATE DECARBOXYLASE ALPHA CHAIN"/>
    <property type="match status" value="1"/>
</dbReference>
<name>A0A2P8CKE0_9BACT</name>
<keyword evidence="6" id="KW-1185">Reference proteome</keyword>
<feature type="domain" description="Lipoyl-binding" evidence="2">
    <location>
        <begin position="31"/>
        <end position="106"/>
    </location>
</feature>
<dbReference type="PROSITE" id="PS50968">
    <property type="entry name" value="BIOTINYL_LIPOYL"/>
    <property type="match status" value="1"/>
</dbReference>
<evidence type="ECO:0000313" key="6">
    <source>
        <dbReference type="Proteomes" id="UP000396862"/>
    </source>
</evidence>
<dbReference type="Gene3D" id="2.40.50.100">
    <property type="match status" value="1"/>
</dbReference>
<comment type="caution">
    <text evidence="4">The sequence shown here is derived from an EMBL/GenBank/DDBJ whole genome shotgun (WGS) entry which is preliminary data.</text>
</comment>
<dbReference type="SUPFAM" id="SSF51230">
    <property type="entry name" value="Single hybrid motif"/>
    <property type="match status" value="1"/>
</dbReference>
<evidence type="ECO:0000313" key="3">
    <source>
        <dbReference type="EMBL" id="GET20064.1"/>
    </source>
</evidence>
<evidence type="ECO:0000259" key="2">
    <source>
        <dbReference type="PROSITE" id="PS50968"/>
    </source>
</evidence>
<evidence type="ECO:0000313" key="5">
    <source>
        <dbReference type="Proteomes" id="UP000240621"/>
    </source>
</evidence>
<dbReference type="InterPro" id="IPR000089">
    <property type="entry name" value="Biotin_lipoyl"/>
</dbReference>
<dbReference type="InterPro" id="IPR011053">
    <property type="entry name" value="Single_hybrid_motif"/>
</dbReference>
<dbReference type="PANTHER" id="PTHR45266">
    <property type="entry name" value="OXALOACETATE DECARBOXYLASE ALPHA CHAIN"/>
    <property type="match status" value="1"/>
</dbReference>
<dbReference type="Proteomes" id="UP000396862">
    <property type="component" value="Unassembled WGS sequence"/>
</dbReference>
<dbReference type="Proteomes" id="UP000240621">
    <property type="component" value="Unassembled WGS sequence"/>
</dbReference>
<dbReference type="AlphaFoldDB" id="A0A2P8CKE0"/>
<dbReference type="OrthoDB" id="9812676at2"/>
<protein>
    <submittedName>
        <fullName evidence="4">Biotin-dependent enzyme</fullName>
    </submittedName>
</protein>
<organism evidence="4 5">
    <name type="scientific">Prolixibacter denitrificans</name>
    <dbReference type="NCBI Taxonomy" id="1541063"/>
    <lineage>
        <taxon>Bacteria</taxon>
        <taxon>Pseudomonadati</taxon>
        <taxon>Bacteroidota</taxon>
        <taxon>Bacteroidia</taxon>
        <taxon>Marinilabiliales</taxon>
        <taxon>Prolixibacteraceae</taxon>
        <taxon>Prolixibacter</taxon>
    </lineage>
</organism>
<dbReference type="EMBL" id="BLAU01000001">
    <property type="protein sequence ID" value="GET20064.1"/>
    <property type="molecule type" value="Genomic_DNA"/>
</dbReference>
<reference evidence="3 6" key="2">
    <citation type="submission" date="2019-10" db="EMBL/GenBank/DDBJ databases">
        <title>Prolixibacter strains distinguished by the presence of nitrate reductase genes were adept at nitrate-dependent anaerobic corrosion of metallic iron and carbon steel.</title>
        <authorList>
            <person name="Iino T."/>
            <person name="Shono N."/>
            <person name="Ito K."/>
            <person name="Nakamura R."/>
            <person name="Sueoka K."/>
            <person name="Harayama S."/>
            <person name="Ohkuma M."/>
        </authorList>
    </citation>
    <scope>NUCLEOTIDE SEQUENCE [LARGE SCALE GENOMIC DNA]</scope>
    <source>
        <strain evidence="3 6">MIC1-1</strain>
    </source>
</reference>
<dbReference type="FunFam" id="2.40.50.100:FF:000003">
    <property type="entry name" value="Acetyl-CoA carboxylase biotin carboxyl carrier protein"/>
    <property type="match status" value="1"/>
</dbReference>
<sequence length="106" mass="12418">MEESTPKYQTFVVNSAKYKTLYTKKFETRKKWERPNPFEIRSYIPGTVLKMCVKTGQEVKEGECLLILEAMKMENKIEMPFDGKIKEIHVEEGVKIPKDVIMVTIE</sequence>
<accession>A0A2P8CKE0</accession>
<gene>
    <name evidence="4" type="ORF">CLV93_101400</name>
    <name evidence="3" type="ORF">JCM18694_03100</name>
</gene>
<reference evidence="4 5" key="1">
    <citation type="submission" date="2018-03" db="EMBL/GenBank/DDBJ databases">
        <title>Genomic Encyclopedia of Archaeal and Bacterial Type Strains, Phase II (KMG-II): from individual species to whole genera.</title>
        <authorList>
            <person name="Goeker M."/>
        </authorList>
    </citation>
    <scope>NUCLEOTIDE SEQUENCE [LARGE SCALE GENOMIC DNA]</scope>
    <source>
        <strain evidence="4 5">DSM 27267</strain>
    </source>
</reference>
<proteinExistence type="predicted"/>